<dbReference type="OMA" id="DKDIQHA"/>
<dbReference type="STRING" id="454130.A0A0U5CA86"/>
<comment type="cofactor">
    <cofactor evidence="1 12">
        <name>heme</name>
        <dbReference type="ChEBI" id="CHEBI:30413"/>
    </cofactor>
</comment>
<dbReference type="InterPro" id="IPR002401">
    <property type="entry name" value="Cyt_P450_E_grp-I"/>
</dbReference>
<dbReference type="Pfam" id="PF00067">
    <property type="entry name" value="p450"/>
    <property type="match status" value="1"/>
</dbReference>
<dbReference type="EMBL" id="CDMC01000005">
    <property type="protein sequence ID" value="CEL06025.1"/>
    <property type="molecule type" value="Genomic_DNA"/>
</dbReference>
<protein>
    <recommendedName>
        <fullName evidence="16">Cytochrome P450</fullName>
    </recommendedName>
</protein>
<comment type="subcellular location">
    <subcellularLocation>
        <location evidence="2">Membrane</location>
    </subcellularLocation>
</comment>
<keyword evidence="15" id="KW-1185">Reference proteome</keyword>
<dbReference type="Gene3D" id="1.10.630.10">
    <property type="entry name" value="Cytochrome P450"/>
    <property type="match status" value="1"/>
</dbReference>
<dbReference type="Proteomes" id="UP000054771">
    <property type="component" value="Unassembled WGS sequence"/>
</dbReference>
<keyword evidence="8" id="KW-0560">Oxidoreductase</keyword>
<accession>A0A0U5CA86</accession>
<comment type="similarity">
    <text evidence="3">Belongs to the cytochrome P450 family.</text>
</comment>
<dbReference type="OrthoDB" id="6692864at2759"/>
<evidence type="ECO:0000256" key="4">
    <source>
        <dbReference type="ARBA" id="ARBA00022617"/>
    </source>
</evidence>
<evidence type="ECO:0000313" key="15">
    <source>
        <dbReference type="Proteomes" id="UP000054771"/>
    </source>
</evidence>
<evidence type="ECO:0000313" key="14">
    <source>
        <dbReference type="EMBL" id="CEL06025.1"/>
    </source>
</evidence>
<evidence type="ECO:0000256" key="7">
    <source>
        <dbReference type="ARBA" id="ARBA00022989"/>
    </source>
</evidence>
<keyword evidence="11 13" id="KW-0472">Membrane</keyword>
<dbReference type="GO" id="GO:0020037">
    <property type="term" value="F:heme binding"/>
    <property type="evidence" value="ECO:0007669"/>
    <property type="project" value="InterPro"/>
</dbReference>
<organism evidence="14 15">
    <name type="scientific">Aspergillus calidoustus</name>
    <dbReference type="NCBI Taxonomy" id="454130"/>
    <lineage>
        <taxon>Eukaryota</taxon>
        <taxon>Fungi</taxon>
        <taxon>Dikarya</taxon>
        <taxon>Ascomycota</taxon>
        <taxon>Pezizomycotina</taxon>
        <taxon>Eurotiomycetes</taxon>
        <taxon>Eurotiomycetidae</taxon>
        <taxon>Eurotiales</taxon>
        <taxon>Aspergillaceae</taxon>
        <taxon>Aspergillus</taxon>
        <taxon>Aspergillus subgen. Nidulantes</taxon>
    </lineage>
</organism>
<gene>
    <name evidence="14" type="ORF">ASPCAL07137</name>
</gene>
<proteinExistence type="inferred from homology"/>
<evidence type="ECO:0008006" key="16">
    <source>
        <dbReference type="Google" id="ProtNLM"/>
    </source>
</evidence>
<dbReference type="PANTHER" id="PTHR24305:SF112">
    <property type="entry name" value="L-ORNITHINE-N5-MONOOXYGENASE (EUROFUNG)"/>
    <property type="match status" value="1"/>
</dbReference>
<dbReference type="CDD" id="cd11061">
    <property type="entry name" value="CYP67-like"/>
    <property type="match status" value="1"/>
</dbReference>
<evidence type="ECO:0000256" key="10">
    <source>
        <dbReference type="ARBA" id="ARBA00023033"/>
    </source>
</evidence>
<feature type="binding site" description="axial binding residue" evidence="12">
    <location>
        <position position="501"/>
    </location>
    <ligand>
        <name>heme</name>
        <dbReference type="ChEBI" id="CHEBI:30413"/>
    </ligand>
    <ligandPart>
        <name>Fe</name>
        <dbReference type="ChEBI" id="CHEBI:18248"/>
    </ligandPart>
</feature>
<dbReference type="GO" id="GO:0005506">
    <property type="term" value="F:iron ion binding"/>
    <property type="evidence" value="ECO:0007669"/>
    <property type="project" value="InterPro"/>
</dbReference>
<evidence type="ECO:0000256" key="9">
    <source>
        <dbReference type="ARBA" id="ARBA00023004"/>
    </source>
</evidence>
<evidence type="ECO:0000256" key="5">
    <source>
        <dbReference type="ARBA" id="ARBA00022692"/>
    </source>
</evidence>
<dbReference type="GO" id="GO:0016705">
    <property type="term" value="F:oxidoreductase activity, acting on paired donors, with incorporation or reduction of molecular oxygen"/>
    <property type="evidence" value="ECO:0007669"/>
    <property type="project" value="InterPro"/>
</dbReference>
<keyword evidence="4 12" id="KW-0349">Heme</keyword>
<keyword evidence="10" id="KW-0503">Monooxygenase</keyword>
<reference evidence="15" key="1">
    <citation type="journal article" date="2016" name="Genome Announc.">
        <title>Draft genome sequences of fungus Aspergillus calidoustus.</title>
        <authorList>
            <person name="Horn F."/>
            <person name="Linde J."/>
            <person name="Mattern D.J."/>
            <person name="Walther G."/>
            <person name="Guthke R."/>
            <person name="Scherlach K."/>
            <person name="Martin K."/>
            <person name="Brakhage A.A."/>
            <person name="Petzke L."/>
            <person name="Valiante V."/>
        </authorList>
    </citation>
    <scope>NUCLEOTIDE SEQUENCE [LARGE SCALE GENOMIC DNA]</scope>
    <source>
        <strain evidence="15">SF006504</strain>
    </source>
</reference>
<evidence type="ECO:0000256" key="13">
    <source>
        <dbReference type="SAM" id="Phobius"/>
    </source>
</evidence>
<feature type="transmembrane region" description="Helical" evidence="13">
    <location>
        <begin position="12"/>
        <end position="29"/>
    </location>
</feature>
<dbReference type="GO" id="GO:0044550">
    <property type="term" value="P:secondary metabolite biosynthetic process"/>
    <property type="evidence" value="ECO:0007669"/>
    <property type="project" value="UniProtKB-ARBA"/>
</dbReference>
<evidence type="ECO:0000256" key="6">
    <source>
        <dbReference type="ARBA" id="ARBA00022723"/>
    </source>
</evidence>
<keyword evidence="6 12" id="KW-0479">Metal-binding</keyword>
<dbReference type="PANTHER" id="PTHR24305">
    <property type="entry name" value="CYTOCHROME P450"/>
    <property type="match status" value="1"/>
</dbReference>
<dbReference type="InterPro" id="IPR036396">
    <property type="entry name" value="Cyt_P450_sf"/>
</dbReference>
<dbReference type="PRINTS" id="PR00385">
    <property type="entry name" value="P450"/>
</dbReference>
<evidence type="ECO:0000256" key="3">
    <source>
        <dbReference type="ARBA" id="ARBA00010617"/>
    </source>
</evidence>
<dbReference type="PRINTS" id="PR00463">
    <property type="entry name" value="EP450I"/>
</dbReference>
<evidence type="ECO:0000256" key="12">
    <source>
        <dbReference type="PIRSR" id="PIRSR602401-1"/>
    </source>
</evidence>
<feature type="transmembrane region" description="Helical" evidence="13">
    <location>
        <begin position="70"/>
        <end position="92"/>
    </location>
</feature>
<evidence type="ECO:0000256" key="8">
    <source>
        <dbReference type="ARBA" id="ARBA00023002"/>
    </source>
</evidence>
<dbReference type="GO" id="GO:0004497">
    <property type="term" value="F:monooxygenase activity"/>
    <property type="evidence" value="ECO:0007669"/>
    <property type="project" value="UniProtKB-KW"/>
</dbReference>
<sequence>MAIHHLLTPSSFRPLAGVLGCAIYILYYHRGEHHLYPQRNVPATISLYFLFALALKQLDASLTTATALSQAALLTTIYLAAIFTSLTLYRLFLNPLNKFPGFPLARIAAFAHTIHISKNMDRHMILYNAHKKWGRFVRYGPNDISVSDPDVVRLALSSGAVCNKAPWYAFEYPGCSLISVRDPEAHARRRRIWSPAFSDKALRGYEVRVEKYNRTLLRQIEGLDGKPTNIARWFESWSFDIMGDLAFGQSFNMLESPEGHWAITLLKEAQAGGGLSIPTWAARLLFAFPPIAREYFRFQHFCADQIEKRLKIQGKQANSDITHYLIENYLTSTAVAGKTEREKKVELTRLHFDSKLIVVAGSDTTASTMTFLFYHIAREPGLLDRLRAEIRGLAEADGGAIEHRRLQQGATLLNACIWESLRLHPAVPSGLPRKTPPEGVYVGETYVPGNTVMMLNFYAMAHDEANFVGADDFIPERFTTRPDLIKHRDALIPFSAGPAGCIGKNLALMEMRLMTAHLVSMYDITFAPGEDGTGLLKSQDHFTVALNPLHLVFTRREAL</sequence>
<dbReference type="InterPro" id="IPR001128">
    <property type="entry name" value="Cyt_P450"/>
</dbReference>
<evidence type="ECO:0000256" key="11">
    <source>
        <dbReference type="ARBA" id="ARBA00023136"/>
    </source>
</evidence>
<dbReference type="InterPro" id="IPR050121">
    <property type="entry name" value="Cytochrome_P450_monoxygenase"/>
</dbReference>
<keyword evidence="5 13" id="KW-0812">Transmembrane</keyword>
<dbReference type="SUPFAM" id="SSF48264">
    <property type="entry name" value="Cytochrome P450"/>
    <property type="match status" value="1"/>
</dbReference>
<evidence type="ECO:0000256" key="1">
    <source>
        <dbReference type="ARBA" id="ARBA00001971"/>
    </source>
</evidence>
<evidence type="ECO:0000256" key="2">
    <source>
        <dbReference type="ARBA" id="ARBA00004370"/>
    </source>
</evidence>
<keyword evidence="9 12" id="KW-0408">Iron</keyword>
<dbReference type="AlphaFoldDB" id="A0A0U5CA86"/>
<keyword evidence="7 13" id="KW-1133">Transmembrane helix</keyword>
<name>A0A0U5CA86_ASPCI</name>
<dbReference type="GO" id="GO:0016020">
    <property type="term" value="C:membrane"/>
    <property type="evidence" value="ECO:0007669"/>
    <property type="project" value="UniProtKB-SubCell"/>
</dbReference>